<evidence type="ECO:0000313" key="3">
    <source>
        <dbReference type="Proteomes" id="UP001408789"/>
    </source>
</evidence>
<comment type="caution">
    <text evidence="2">The sequence shown here is derived from an EMBL/GenBank/DDBJ whole genome shotgun (WGS) entry which is preliminary data.</text>
</comment>
<evidence type="ECO:0000313" key="2">
    <source>
        <dbReference type="EMBL" id="KAK9073423.1"/>
    </source>
</evidence>
<protein>
    <submittedName>
        <fullName evidence="2">Uncharacterized protein</fullName>
    </submittedName>
</protein>
<dbReference type="EMBL" id="JBCNJP010000009">
    <property type="protein sequence ID" value="KAK9073423.1"/>
    <property type="molecule type" value="Genomic_DNA"/>
</dbReference>
<name>A0AAP0H3D3_9ASTR</name>
<dbReference type="AlphaFoldDB" id="A0AAP0H3D3"/>
<keyword evidence="3" id="KW-1185">Reference proteome</keyword>
<feature type="region of interest" description="Disordered" evidence="1">
    <location>
        <begin position="1"/>
        <end position="38"/>
    </location>
</feature>
<sequence>MDFPATSRLPSAVSYASSTPYQSSMDSPVTTSMDYPPTSRHLHTTRSLQFLGLKTSDSSVGLLKDSDFGSDLVTGVLDTLVYVLRDRASTTRT</sequence>
<gene>
    <name evidence="2" type="ORF">SSX86_007747</name>
</gene>
<accession>A0AAP0H3D3</accession>
<reference evidence="2 3" key="1">
    <citation type="submission" date="2024-04" db="EMBL/GenBank/DDBJ databases">
        <title>The reference genome of an endangered Asteraceae, Deinandra increscens subsp. villosa, native to the Central Coast of California.</title>
        <authorList>
            <person name="Guilliams M."/>
            <person name="Hasenstab-Lehman K."/>
            <person name="Meyer R."/>
            <person name="Mcevoy S."/>
        </authorList>
    </citation>
    <scope>NUCLEOTIDE SEQUENCE [LARGE SCALE GENOMIC DNA]</scope>
    <source>
        <tissue evidence="2">Leaf</tissue>
    </source>
</reference>
<proteinExistence type="predicted"/>
<evidence type="ECO:0000256" key="1">
    <source>
        <dbReference type="SAM" id="MobiDB-lite"/>
    </source>
</evidence>
<feature type="compositionally biased region" description="Polar residues" evidence="1">
    <location>
        <begin position="14"/>
        <end position="33"/>
    </location>
</feature>
<dbReference type="Proteomes" id="UP001408789">
    <property type="component" value="Unassembled WGS sequence"/>
</dbReference>
<organism evidence="2 3">
    <name type="scientific">Deinandra increscens subsp. villosa</name>
    <dbReference type="NCBI Taxonomy" id="3103831"/>
    <lineage>
        <taxon>Eukaryota</taxon>
        <taxon>Viridiplantae</taxon>
        <taxon>Streptophyta</taxon>
        <taxon>Embryophyta</taxon>
        <taxon>Tracheophyta</taxon>
        <taxon>Spermatophyta</taxon>
        <taxon>Magnoliopsida</taxon>
        <taxon>eudicotyledons</taxon>
        <taxon>Gunneridae</taxon>
        <taxon>Pentapetalae</taxon>
        <taxon>asterids</taxon>
        <taxon>campanulids</taxon>
        <taxon>Asterales</taxon>
        <taxon>Asteraceae</taxon>
        <taxon>Asteroideae</taxon>
        <taxon>Heliantheae alliance</taxon>
        <taxon>Madieae</taxon>
        <taxon>Madiinae</taxon>
        <taxon>Deinandra</taxon>
    </lineage>
</organism>